<evidence type="ECO:0000256" key="1">
    <source>
        <dbReference type="SAM" id="MobiDB-lite"/>
    </source>
</evidence>
<organism evidence="4 5">
    <name type="scientific">Kribbella yunnanensis</name>
    <dbReference type="NCBI Taxonomy" id="190194"/>
    <lineage>
        <taxon>Bacteria</taxon>
        <taxon>Bacillati</taxon>
        <taxon>Actinomycetota</taxon>
        <taxon>Actinomycetes</taxon>
        <taxon>Propionibacteriales</taxon>
        <taxon>Kribbellaceae</taxon>
        <taxon>Kribbella</taxon>
    </lineage>
</organism>
<dbReference type="PANTHER" id="PTHR12654">
    <property type="entry name" value="BILE ACID BETA-GLUCOSIDASE-RELATED"/>
    <property type="match status" value="1"/>
</dbReference>
<reference evidence="4 5" key="1">
    <citation type="journal article" date="2019" name="Int. J. Syst. Evol. Microbiol.">
        <title>The Global Catalogue of Microorganisms (GCM) 10K type strain sequencing project: providing services to taxonomists for standard genome sequencing and annotation.</title>
        <authorList>
            <consortium name="The Broad Institute Genomics Platform"/>
            <consortium name="The Broad Institute Genome Sequencing Center for Infectious Disease"/>
            <person name="Wu L."/>
            <person name="Ma J."/>
        </authorList>
    </citation>
    <scope>NUCLEOTIDE SEQUENCE [LARGE SCALE GENOMIC DNA]</scope>
    <source>
        <strain evidence="4 5">JCM 14307</strain>
    </source>
</reference>
<feature type="domain" description="Glycosyl-hydrolase family 116 N-terminal" evidence="3">
    <location>
        <begin position="21"/>
        <end position="348"/>
    </location>
</feature>
<evidence type="ECO:0000313" key="4">
    <source>
        <dbReference type="EMBL" id="GAA1680717.1"/>
    </source>
</evidence>
<comment type="caution">
    <text evidence="4">The sequence shown here is derived from an EMBL/GenBank/DDBJ whole genome shotgun (WGS) entry which is preliminary data.</text>
</comment>
<gene>
    <name evidence="4" type="ORF">GCM10009745_25950</name>
</gene>
<feature type="compositionally biased region" description="Basic residues" evidence="1">
    <location>
        <begin position="797"/>
        <end position="812"/>
    </location>
</feature>
<dbReference type="InterPro" id="IPR008928">
    <property type="entry name" value="6-hairpin_glycosidase_sf"/>
</dbReference>
<dbReference type="RefSeq" id="WP_344149892.1">
    <property type="nucleotide sequence ID" value="NZ_BAAANF010000008.1"/>
</dbReference>
<dbReference type="Gene3D" id="1.50.10.10">
    <property type="match status" value="1"/>
</dbReference>
<feature type="domain" description="Glycosyl-hydrolase family 116 catalytic region" evidence="2">
    <location>
        <begin position="473"/>
        <end position="762"/>
    </location>
</feature>
<keyword evidence="5" id="KW-1185">Reference proteome</keyword>
<dbReference type="PANTHER" id="PTHR12654:SF0">
    <property type="entry name" value="NON-LYSOSOMAL GLUCOSYLCERAMIDASE"/>
    <property type="match status" value="1"/>
</dbReference>
<dbReference type="Proteomes" id="UP001500280">
    <property type="component" value="Unassembled WGS sequence"/>
</dbReference>
<dbReference type="Pfam" id="PF12215">
    <property type="entry name" value="Glyco_hydr_116N"/>
    <property type="match status" value="1"/>
</dbReference>
<evidence type="ECO:0000313" key="5">
    <source>
        <dbReference type="Proteomes" id="UP001500280"/>
    </source>
</evidence>
<protein>
    <submittedName>
        <fullName evidence="4">Non-lysosomal glucosylceramidase</fullName>
    </submittedName>
</protein>
<feature type="region of interest" description="Disordered" evidence="1">
    <location>
        <begin position="791"/>
        <end position="840"/>
    </location>
</feature>
<dbReference type="SUPFAM" id="SSF48208">
    <property type="entry name" value="Six-hairpin glycosidases"/>
    <property type="match status" value="1"/>
</dbReference>
<evidence type="ECO:0000259" key="2">
    <source>
        <dbReference type="Pfam" id="PF04685"/>
    </source>
</evidence>
<sequence>MTTTAWPLLRTYTGHQLRRIALPLGGIGTGTVSFGGRGNLRDWEIVNRPAKGFHPGTAFFAIRTESPDGTVTTRAAEGPLDLSEYEGAHGSPAQSHGLPRFREATFGTAYPFARLSLRDNDVPVEVAVEAFTPFVPTDVEASSWPIAVLRFVVTNPTDQPLEVSLAGSLQNFIGRDGTTDVAKGNYNTTATGSMGSGGGLLPKRQADGTISEGGADGELQETRADGVLLQSRGVSPDAEQFGSIALAVLDGRDVTRRTGWADRTWGDSLLDFWDDFSADGRLDERSSESATPVASVADRRTVAAGATERFTFLLGWHFPNRRAWEKPDLVGNYYTTLADDAWTTVCRFASQLETLERRTVAFVSDFLASDLPDQVKEAALFNLSTLRTQTVFRTPDGRFFGWEGCSDHVGSCFGSCTHVWNYEQATPYLFGEIARSLREVEFAHATDDQGLMSFRVGLPLETSAQDWRVAAADGQLGCLVKLYRDWRLSGDDQLLDNLWPAARRTLEFCWIKGGWDADRDGVMEGCQHNTMDVEYYGPNPQMQSWYLAALRASEEMARHQGDDKLADECRRLFDHGSTWMDEHLFNGEYYRHDIRPQALADIAPGLRESMGADDPTNPVLQLGDGCLIDQLAGQHLARIAGFDSLLDPDRVRTTLTSILRHNRLEGFHGHFNHMRSYVLGDETAVLMCTYPRGNRPERPFPYFSEVMTGFEHILAVGLIQEGLIDEGLQVITDIRARYDGERRNPYDEAECGHHYARAMASWGAVVALTGFDYDGRTGAMRFGTPGTHFWSTGNAFRHPRRRRPARPRRHPLPHLPQPPRRTPNHHHSRHPHRRPIPPLHLTCRRTGRIPLLGSPITLNLVRLGRRIGDTSCP</sequence>
<proteinExistence type="predicted"/>
<dbReference type="EMBL" id="BAAANF010000008">
    <property type="protein sequence ID" value="GAA1680717.1"/>
    <property type="molecule type" value="Genomic_DNA"/>
</dbReference>
<name>A0ABN2H2Q0_9ACTN</name>
<dbReference type="InterPro" id="IPR052566">
    <property type="entry name" value="Non-lysos_glucosylceramidase"/>
</dbReference>
<evidence type="ECO:0000259" key="3">
    <source>
        <dbReference type="Pfam" id="PF12215"/>
    </source>
</evidence>
<accession>A0ABN2H2Q0</accession>
<dbReference type="Pfam" id="PF04685">
    <property type="entry name" value="DUF608"/>
    <property type="match status" value="1"/>
</dbReference>
<dbReference type="InterPro" id="IPR006775">
    <property type="entry name" value="GH116_catalytic"/>
</dbReference>
<feature type="compositionally biased region" description="Basic residues" evidence="1">
    <location>
        <begin position="822"/>
        <end position="835"/>
    </location>
</feature>
<dbReference type="InterPro" id="IPR024462">
    <property type="entry name" value="GH116_N"/>
</dbReference>
<dbReference type="InterPro" id="IPR012341">
    <property type="entry name" value="6hp_glycosidase-like_sf"/>
</dbReference>